<evidence type="ECO:0000313" key="3">
    <source>
        <dbReference type="Proteomes" id="UP000531561"/>
    </source>
</evidence>
<accession>A0A8H6ECZ3</accession>
<name>A0A8H6ECZ3_9HELO</name>
<sequence>MKTQSFSTPGPISSPKIALRKEMSQNSTPNTLPSVRMLSPPGAPHQRRFLRPEVAPQSDGAFRTSHNLRGRSTGRMCIPRPRQGQNSRNIRSRSPPRDRVPVYRNRSLVNDRLFGGRATQRSSLGPFLIESIEKDTVMNNVQPSSSHDMNERFQSVLSLADTERKEQATRSKISGLPSSKSLHTKSKEIESGSFKKSSEDSSDEEDRFWAKKSSK</sequence>
<dbReference type="GeneID" id="59264631"/>
<dbReference type="EMBL" id="JABFCT010000028">
    <property type="protein sequence ID" value="KAF5867633.1"/>
    <property type="molecule type" value="Genomic_DNA"/>
</dbReference>
<feature type="compositionally biased region" description="Polar residues" evidence="1">
    <location>
        <begin position="170"/>
        <end position="181"/>
    </location>
</feature>
<keyword evidence="3" id="KW-1185">Reference proteome</keyword>
<reference evidence="2 3" key="1">
    <citation type="journal article" date="2020" name="Phytopathology">
        <title>A high-quality genome resource of Botrytis fragariae, a new and rapidly spreading fungal pathogen causing strawberry gray mold in the U.S.A.</title>
        <authorList>
            <person name="Wu Y."/>
            <person name="Saski C.A."/>
            <person name="Schnabel G."/>
            <person name="Xiao S."/>
            <person name="Hu M."/>
        </authorList>
    </citation>
    <scope>NUCLEOTIDE SEQUENCE [LARGE SCALE GENOMIC DNA]</scope>
    <source>
        <strain evidence="2 3">BVB16</strain>
    </source>
</reference>
<feature type="region of interest" description="Disordered" evidence="1">
    <location>
        <begin position="1"/>
        <end position="104"/>
    </location>
</feature>
<gene>
    <name evidence="2" type="ORF">Bfra_010608</name>
</gene>
<dbReference type="Proteomes" id="UP000531561">
    <property type="component" value="Unassembled WGS sequence"/>
</dbReference>
<evidence type="ECO:0000256" key="1">
    <source>
        <dbReference type="SAM" id="MobiDB-lite"/>
    </source>
</evidence>
<proteinExistence type="predicted"/>
<feature type="compositionally biased region" description="Polar residues" evidence="1">
    <location>
        <begin position="24"/>
        <end position="33"/>
    </location>
</feature>
<dbReference type="AlphaFoldDB" id="A0A8H6ECZ3"/>
<dbReference type="RefSeq" id="XP_037186582.1">
    <property type="nucleotide sequence ID" value="XM_037340939.1"/>
</dbReference>
<feature type="compositionally biased region" description="Polar residues" evidence="1">
    <location>
        <begin position="1"/>
        <end position="11"/>
    </location>
</feature>
<dbReference type="OrthoDB" id="3557806at2759"/>
<organism evidence="2 3">
    <name type="scientific">Botrytis fragariae</name>
    <dbReference type="NCBI Taxonomy" id="1964551"/>
    <lineage>
        <taxon>Eukaryota</taxon>
        <taxon>Fungi</taxon>
        <taxon>Dikarya</taxon>
        <taxon>Ascomycota</taxon>
        <taxon>Pezizomycotina</taxon>
        <taxon>Leotiomycetes</taxon>
        <taxon>Helotiales</taxon>
        <taxon>Sclerotiniaceae</taxon>
        <taxon>Botrytis</taxon>
    </lineage>
</organism>
<feature type="region of interest" description="Disordered" evidence="1">
    <location>
        <begin position="161"/>
        <end position="215"/>
    </location>
</feature>
<evidence type="ECO:0000313" key="2">
    <source>
        <dbReference type="EMBL" id="KAF5867633.1"/>
    </source>
</evidence>
<protein>
    <submittedName>
        <fullName evidence="2">Uncharacterized protein</fullName>
    </submittedName>
</protein>
<comment type="caution">
    <text evidence="2">The sequence shown here is derived from an EMBL/GenBank/DDBJ whole genome shotgun (WGS) entry which is preliminary data.</text>
</comment>